<reference evidence="2 3" key="1">
    <citation type="submission" date="2013-11" db="EMBL/GenBank/DDBJ databases">
        <title>Metagenomic analysis of a methanogenic consortium involved in long chain n-alkane degradation.</title>
        <authorList>
            <person name="Davidova I.A."/>
            <person name="Callaghan A.V."/>
            <person name="Wawrik B."/>
            <person name="Pruitt S."/>
            <person name="Marks C."/>
            <person name="Duncan K.E."/>
            <person name="Suflita J.M."/>
        </authorList>
    </citation>
    <scope>NUCLEOTIDE SEQUENCE [LARGE SCALE GENOMIC DNA]</scope>
    <source>
        <strain evidence="2 3">SPR</strain>
    </source>
</reference>
<dbReference type="OrthoDB" id="9772911at2"/>
<dbReference type="AlphaFoldDB" id="A0A0D2GGQ1"/>
<evidence type="ECO:0000259" key="1">
    <source>
        <dbReference type="Pfam" id="PF13406"/>
    </source>
</evidence>
<dbReference type="PANTHER" id="PTHR30163">
    <property type="entry name" value="MEMBRANE-BOUND LYTIC MUREIN TRANSGLYCOSYLASE B"/>
    <property type="match status" value="1"/>
</dbReference>
<gene>
    <name evidence="2" type="ORF">X474_10610</name>
</gene>
<proteinExistence type="predicted"/>
<dbReference type="GO" id="GO:0008933">
    <property type="term" value="F:peptidoglycan lytic transglycosylase activity"/>
    <property type="evidence" value="ECO:0007669"/>
    <property type="project" value="TreeGrafter"/>
</dbReference>
<feature type="domain" description="Transglycosylase SLT" evidence="1">
    <location>
        <begin position="46"/>
        <end position="265"/>
    </location>
</feature>
<protein>
    <recommendedName>
        <fullName evidence="1">Transglycosylase SLT domain-containing protein</fullName>
    </recommendedName>
</protein>
<keyword evidence="3" id="KW-1185">Reference proteome</keyword>
<sequence length="296" mass="33587">MTGSVLRLTPTHKRFFLCFGLFFFGSLLHVSVSFAETAIFNPLRVYLLEQGFKTKQVDWVLSHEKMRFEAKILARMLSVKESKLNYGRFLSEKSLKRSRDFLVKHKGPLSQAHKTTGVPPEVIVAILNVETSLGSYTGTHNTMSILASQAVLDTKEARKRLAVYWPKDRTKEISSRKNLKRFIKRAHWAKGEVASLLKLSQKWRKNPFAFQGSPAGAFGMSQFVPTSALKWAKDGDNDGRVDLFTSTDAIFSVANYLKAHGWQQGLGQRKQKSVILTYNKSTPYARTVLELARRLK</sequence>
<dbReference type="CDD" id="cd13399">
    <property type="entry name" value="Slt35-like"/>
    <property type="match status" value="1"/>
</dbReference>
<dbReference type="SUPFAM" id="SSF53955">
    <property type="entry name" value="Lysozyme-like"/>
    <property type="match status" value="1"/>
</dbReference>
<dbReference type="PANTHER" id="PTHR30163:SF9">
    <property type="entry name" value="MEMBRANE-BOUND LYTIC MUREIN TRANSGLYCOSYLASE B"/>
    <property type="match status" value="1"/>
</dbReference>
<dbReference type="STRING" id="1429043.X474_10610"/>
<dbReference type="InterPro" id="IPR031304">
    <property type="entry name" value="SLT_2"/>
</dbReference>
<dbReference type="InterPro" id="IPR023346">
    <property type="entry name" value="Lysozyme-like_dom_sf"/>
</dbReference>
<dbReference type="GO" id="GO:0009253">
    <property type="term" value="P:peptidoglycan catabolic process"/>
    <property type="evidence" value="ECO:0007669"/>
    <property type="project" value="TreeGrafter"/>
</dbReference>
<dbReference type="Proteomes" id="UP000032233">
    <property type="component" value="Unassembled WGS sequence"/>
</dbReference>
<name>A0A0D2GGQ1_9BACT</name>
<dbReference type="Gene3D" id="1.10.8.350">
    <property type="entry name" value="Bacterial muramidase"/>
    <property type="match status" value="1"/>
</dbReference>
<comment type="caution">
    <text evidence="2">The sequence shown here is derived from an EMBL/GenBank/DDBJ whole genome shotgun (WGS) entry which is preliminary data.</text>
</comment>
<dbReference type="EMBL" id="AZAC01000012">
    <property type="protein sequence ID" value="KIX14077.1"/>
    <property type="molecule type" value="Genomic_DNA"/>
</dbReference>
<evidence type="ECO:0000313" key="2">
    <source>
        <dbReference type="EMBL" id="KIX14077.1"/>
    </source>
</evidence>
<dbReference type="RefSeq" id="WP_052515054.1">
    <property type="nucleotide sequence ID" value="NZ_AZAC01000012.1"/>
</dbReference>
<organism evidence="2 3">
    <name type="scientific">Dethiosulfatarculus sandiegensis</name>
    <dbReference type="NCBI Taxonomy" id="1429043"/>
    <lineage>
        <taxon>Bacteria</taxon>
        <taxon>Pseudomonadati</taxon>
        <taxon>Thermodesulfobacteriota</taxon>
        <taxon>Desulfarculia</taxon>
        <taxon>Desulfarculales</taxon>
        <taxon>Desulfarculaceae</taxon>
        <taxon>Dethiosulfatarculus</taxon>
    </lineage>
</organism>
<dbReference type="InterPro" id="IPR043426">
    <property type="entry name" value="MltB-like"/>
</dbReference>
<accession>A0A0D2GGQ1</accession>
<dbReference type="Gene3D" id="1.10.530.10">
    <property type="match status" value="1"/>
</dbReference>
<dbReference type="InParanoid" id="A0A0D2GGQ1"/>
<evidence type="ECO:0000313" key="3">
    <source>
        <dbReference type="Proteomes" id="UP000032233"/>
    </source>
</evidence>
<dbReference type="Pfam" id="PF13406">
    <property type="entry name" value="SLT_2"/>
    <property type="match status" value="1"/>
</dbReference>